<evidence type="ECO:0008006" key="3">
    <source>
        <dbReference type="Google" id="ProtNLM"/>
    </source>
</evidence>
<dbReference type="Proteomes" id="UP000230002">
    <property type="component" value="Unassembled WGS sequence"/>
</dbReference>
<dbReference type="OrthoDB" id="2817141at2759"/>
<protein>
    <recommendedName>
        <fullName evidence="3">Protein kinase domain-containing protein</fullName>
    </recommendedName>
</protein>
<name>A0A2G8S5L0_9APHY</name>
<dbReference type="EMBL" id="AYKW01000023">
    <property type="protein sequence ID" value="PIL29024.1"/>
    <property type="molecule type" value="Genomic_DNA"/>
</dbReference>
<evidence type="ECO:0000313" key="2">
    <source>
        <dbReference type="Proteomes" id="UP000230002"/>
    </source>
</evidence>
<sequence length="189" mass="20971">MVTSKPSLSQASPYGPQPTYEEYYTLQKTHDSRSGSALTFYAIHYADLASLSAQSASSSKSNPPPEDRFFIKVAPRVKDEQAGKALKQKLLNEASYYQNHLSSVQGNAVPIHYGVWKGRTEWGSDMAISIMQWGGVPYLGQIKGTEGDGEEVRKAVLKAFHTLHMQAKMSRSRLPIENALIRDICIYAT</sequence>
<accession>A0A2G8S5L0</accession>
<proteinExistence type="predicted"/>
<dbReference type="AlphaFoldDB" id="A0A2G8S5L0"/>
<organism evidence="1 2">
    <name type="scientific">Ganoderma sinense ZZ0214-1</name>
    <dbReference type="NCBI Taxonomy" id="1077348"/>
    <lineage>
        <taxon>Eukaryota</taxon>
        <taxon>Fungi</taxon>
        <taxon>Dikarya</taxon>
        <taxon>Basidiomycota</taxon>
        <taxon>Agaricomycotina</taxon>
        <taxon>Agaricomycetes</taxon>
        <taxon>Polyporales</taxon>
        <taxon>Polyporaceae</taxon>
        <taxon>Ganoderma</taxon>
    </lineage>
</organism>
<keyword evidence="2" id="KW-1185">Reference proteome</keyword>
<gene>
    <name evidence="1" type="ORF">GSI_09072</name>
</gene>
<comment type="caution">
    <text evidence="1">The sequence shown here is derived from an EMBL/GenBank/DDBJ whole genome shotgun (WGS) entry which is preliminary data.</text>
</comment>
<reference evidence="1 2" key="1">
    <citation type="journal article" date="2015" name="Sci. Rep.">
        <title>Chromosome-level genome map provides insights into diverse defense mechanisms in the medicinal fungus Ganoderma sinense.</title>
        <authorList>
            <person name="Zhu Y."/>
            <person name="Xu J."/>
            <person name="Sun C."/>
            <person name="Zhou S."/>
            <person name="Xu H."/>
            <person name="Nelson D.R."/>
            <person name="Qian J."/>
            <person name="Song J."/>
            <person name="Luo H."/>
            <person name="Xiang L."/>
            <person name="Li Y."/>
            <person name="Xu Z."/>
            <person name="Ji A."/>
            <person name="Wang L."/>
            <person name="Lu S."/>
            <person name="Hayward A."/>
            <person name="Sun W."/>
            <person name="Li X."/>
            <person name="Schwartz D.C."/>
            <person name="Wang Y."/>
            <person name="Chen S."/>
        </authorList>
    </citation>
    <scope>NUCLEOTIDE SEQUENCE [LARGE SCALE GENOMIC DNA]</scope>
    <source>
        <strain evidence="1 2">ZZ0214-1</strain>
    </source>
</reference>
<evidence type="ECO:0000313" key="1">
    <source>
        <dbReference type="EMBL" id="PIL29024.1"/>
    </source>
</evidence>